<evidence type="ECO:0000256" key="5">
    <source>
        <dbReference type="ARBA" id="ARBA00023136"/>
    </source>
</evidence>
<feature type="non-terminal residue" evidence="7">
    <location>
        <position position="110"/>
    </location>
</feature>
<evidence type="ECO:0000256" key="1">
    <source>
        <dbReference type="ARBA" id="ARBA00004370"/>
    </source>
</evidence>
<keyword evidence="8" id="KW-1185">Reference proteome</keyword>
<dbReference type="GO" id="GO:0005737">
    <property type="term" value="C:cytoplasm"/>
    <property type="evidence" value="ECO:0007669"/>
    <property type="project" value="TreeGrafter"/>
</dbReference>
<comment type="subcellular location">
    <subcellularLocation>
        <location evidence="1">Membrane</location>
    </subcellularLocation>
</comment>
<dbReference type="InterPro" id="IPR002159">
    <property type="entry name" value="CD36_fam"/>
</dbReference>
<dbReference type="GO" id="GO:0016020">
    <property type="term" value="C:membrane"/>
    <property type="evidence" value="ECO:0007669"/>
    <property type="project" value="UniProtKB-SubCell"/>
</dbReference>
<dbReference type="EMBL" id="JARKIK010000033">
    <property type="protein sequence ID" value="KAK8740324.1"/>
    <property type="molecule type" value="Genomic_DNA"/>
</dbReference>
<reference evidence="7 8" key="1">
    <citation type="journal article" date="2024" name="BMC Genomics">
        <title>Genome assembly of redclaw crayfish (Cherax quadricarinatus) provides insights into its immune adaptation and hypoxia tolerance.</title>
        <authorList>
            <person name="Liu Z."/>
            <person name="Zheng J."/>
            <person name="Li H."/>
            <person name="Fang K."/>
            <person name="Wang S."/>
            <person name="He J."/>
            <person name="Zhou D."/>
            <person name="Weng S."/>
            <person name="Chi M."/>
            <person name="Gu Z."/>
            <person name="He J."/>
            <person name="Li F."/>
            <person name="Wang M."/>
        </authorList>
    </citation>
    <scope>NUCLEOTIDE SEQUENCE [LARGE SCALE GENOMIC DNA]</scope>
    <source>
        <strain evidence="7">ZL_2023a</strain>
    </source>
</reference>
<dbReference type="PANTHER" id="PTHR11923:SF93">
    <property type="entry name" value="GH07959P-RELATED"/>
    <property type="match status" value="1"/>
</dbReference>
<evidence type="ECO:0000256" key="2">
    <source>
        <dbReference type="ARBA" id="ARBA00010532"/>
    </source>
</evidence>
<organism evidence="7 8">
    <name type="scientific">Cherax quadricarinatus</name>
    <name type="common">Australian red claw crayfish</name>
    <dbReference type="NCBI Taxonomy" id="27406"/>
    <lineage>
        <taxon>Eukaryota</taxon>
        <taxon>Metazoa</taxon>
        <taxon>Ecdysozoa</taxon>
        <taxon>Arthropoda</taxon>
        <taxon>Crustacea</taxon>
        <taxon>Multicrustacea</taxon>
        <taxon>Malacostraca</taxon>
        <taxon>Eumalacostraca</taxon>
        <taxon>Eucarida</taxon>
        <taxon>Decapoda</taxon>
        <taxon>Pleocyemata</taxon>
        <taxon>Astacidea</taxon>
        <taxon>Parastacoidea</taxon>
        <taxon>Parastacidae</taxon>
        <taxon>Cherax</taxon>
    </lineage>
</organism>
<proteinExistence type="inferred from homology"/>
<dbReference type="Pfam" id="PF01130">
    <property type="entry name" value="CD36"/>
    <property type="match status" value="1"/>
</dbReference>
<keyword evidence="3" id="KW-0812">Transmembrane</keyword>
<keyword evidence="5" id="KW-0472">Membrane</keyword>
<accession>A0AAW0XQS0</accession>
<comment type="caution">
    <text evidence="7">The sequence shown here is derived from an EMBL/GenBank/DDBJ whole genome shotgun (WGS) entry which is preliminary data.</text>
</comment>
<evidence type="ECO:0000256" key="4">
    <source>
        <dbReference type="ARBA" id="ARBA00022989"/>
    </source>
</evidence>
<evidence type="ECO:0000256" key="3">
    <source>
        <dbReference type="ARBA" id="ARBA00022692"/>
    </source>
</evidence>
<keyword evidence="6" id="KW-0325">Glycoprotein</keyword>
<feature type="non-terminal residue" evidence="7">
    <location>
        <position position="1"/>
    </location>
</feature>
<sequence length="110" mass="12654">KDFQKGSKAILDEVGPYCYREYHEKQNLTFHDNKTVTFLQQRWWIWDQEASGNLSQDDVIITLNTIPVSAAWSVRDKPLMLFGLNTMLVTINEELTVETTVGEILFNGTS</sequence>
<dbReference type="PANTHER" id="PTHR11923">
    <property type="entry name" value="SCAVENGER RECEPTOR CLASS B TYPE-1 SR-B1"/>
    <property type="match status" value="1"/>
</dbReference>
<gene>
    <name evidence="7" type="ORF">OTU49_002852</name>
</gene>
<evidence type="ECO:0000256" key="6">
    <source>
        <dbReference type="ARBA" id="ARBA00023180"/>
    </source>
</evidence>
<protein>
    <submittedName>
        <fullName evidence="7">Uncharacterized protein</fullName>
    </submittedName>
</protein>
<dbReference type="Proteomes" id="UP001445076">
    <property type="component" value="Unassembled WGS sequence"/>
</dbReference>
<name>A0AAW0XQS0_CHEQU</name>
<dbReference type="GO" id="GO:0005044">
    <property type="term" value="F:scavenger receptor activity"/>
    <property type="evidence" value="ECO:0007669"/>
    <property type="project" value="TreeGrafter"/>
</dbReference>
<comment type="similarity">
    <text evidence="2">Belongs to the CD36 family.</text>
</comment>
<keyword evidence="4" id="KW-1133">Transmembrane helix</keyword>
<evidence type="ECO:0000313" key="7">
    <source>
        <dbReference type="EMBL" id="KAK8740324.1"/>
    </source>
</evidence>
<evidence type="ECO:0000313" key="8">
    <source>
        <dbReference type="Proteomes" id="UP001445076"/>
    </source>
</evidence>
<dbReference type="AlphaFoldDB" id="A0AAW0XQS0"/>